<evidence type="ECO:0000313" key="12">
    <source>
        <dbReference type="EMBL" id="KAL3840178.1"/>
    </source>
</evidence>
<dbReference type="PANTHER" id="PTHR13871">
    <property type="entry name" value="THIOREDOXIN"/>
    <property type="match status" value="1"/>
</dbReference>
<gene>
    <name evidence="12" type="ORF">ACJIZ3_024769</name>
</gene>
<evidence type="ECO:0000256" key="5">
    <source>
        <dbReference type="ARBA" id="ARBA00023002"/>
    </source>
</evidence>
<dbReference type="InterPro" id="IPR002219">
    <property type="entry name" value="PKC_DAG/PE"/>
</dbReference>
<keyword evidence="6" id="KW-0520">NAD</keyword>
<evidence type="ECO:0000256" key="2">
    <source>
        <dbReference type="ARBA" id="ARBA00022723"/>
    </source>
</evidence>
<name>A0ABD3TVB5_9LAMI</name>
<dbReference type="InterPro" id="IPR046349">
    <property type="entry name" value="C1-like_sf"/>
</dbReference>
<proteinExistence type="inferred from homology"/>
<dbReference type="EMBL" id="JBJXBP010000003">
    <property type="protein sequence ID" value="KAL3840178.1"/>
    <property type="molecule type" value="Genomic_DNA"/>
</dbReference>
<dbReference type="InterPro" id="IPR036249">
    <property type="entry name" value="Thioredoxin-like_sf"/>
</dbReference>
<sequence length="433" mass="49261">MESTSTSTTPMNMNMMMQEEEVEKINGSRLRLLSLLASKNRDYLLSPSTAGTQVKISDLESKVIGIYFSANWYEPCQKFTVVLANAYEQLKNYDPGFEVVFVSSDEDLDSFNNYRASMPWLSIPFSDLDTKRALNRRFDIEGMPCLIILQPNDIHEDSTIQDGVDLIYRYGIQAYPFTRKKLDELLLQEKNKHENQSLKDLLTNHDKDFLIAHSIPDSLPEVGIKMRQHVPTASLSGKTLGLYFSAQWCSPAEKFTPKLASIYEKINQNLTPNNEMGFEIVFVSSDRDQTAFDSYFTTMPWLALPFGDPNIKRLTKYFDVQDIPSLVILGPDGKTVTKHGRNLVNLYEESAYPFTRGRIELLERKMDEEGSKLPKFEYHIGHSHELMLVSEGNGGGPFICCDCEEQGAGWAYQCMECGYEVHPKCVRAVDHGI</sequence>
<dbReference type="Gene3D" id="3.40.30.10">
    <property type="entry name" value="Glutaredoxin"/>
    <property type="match status" value="2"/>
</dbReference>
<dbReference type="EC" id="1.8.1.8" evidence="1"/>
<keyword evidence="13" id="KW-1185">Reference proteome</keyword>
<comment type="catalytic activity">
    <reaction evidence="8">
        <text>[protein]-dithiol + NAD(+) = [protein]-disulfide + NADH + H(+)</text>
        <dbReference type="Rhea" id="RHEA:18749"/>
        <dbReference type="Rhea" id="RHEA-COMP:10593"/>
        <dbReference type="Rhea" id="RHEA-COMP:10594"/>
        <dbReference type="ChEBI" id="CHEBI:15378"/>
        <dbReference type="ChEBI" id="CHEBI:29950"/>
        <dbReference type="ChEBI" id="CHEBI:50058"/>
        <dbReference type="ChEBI" id="CHEBI:57540"/>
        <dbReference type="ChEBI" id="CHEBI:57945"/>
        <dbReference type="EC" id="1.8.1.8"/>
    </reaction>
</comment>
<dbReference type="Proteomes" id="UP001634393">
    <property type="component" value="Unassembled WGS sequence"/>
</dbReference>
<dbReference type="AlphaFoldDB" id="A0ABD3TVB5"/>
<evidence type="ECO:0000256" key="1">
    <source>
        <dbReference type="ARBA" id="ARBA00012612"/>
    </source>
</evidence>
<keyword evidence="4" id="KW-0862">Zinc</keyword>
<dbReference type="SUPFAM" id="SSF57889">
    <property type="entry name" value="Cysteine-rich domain"/>
    <property type="match status" value="1"/>
</dbReference>
<comment type="similarity">
    <text evidence="7">Belongs to the nucleoredoxin family.</text>
</comment>
<evidence type="ECO:0000259" key="10">
    <source>
        <dbReference type="PROSITE" id="PS50081"/>
    </source>
</evidence>
<dbReference type="GO" id="GO:0046872">
    <property type="term" value="F:metal ion binding"/>
    <property type="evidence" value="ECO:0007669"/>
    <property type="project" value="UniProtKB-KW"/>
</dbReference>
<evidence type="ECO:0000256" key="9">
    <source>
        <dbReference type="ARBA" id="ARBA00047804"/>
    </source>
</evidence>
<feature type="domain" description="Thioredoxin" evidence="11">
    <location>
        <begin position="34"/>
        <end position="187"/>
    </location>
</feature>
<dbReference type="Pfam" id="PF03107">
    <property type="entry name" value="C1_2"/>
    <property type="match status" value="1"/>
</dbReference>
<evidence type="ECO:0000256" key="7">
    <source>
        <dbReference type="ARBA" id="ARBA00025782"/>
    </source>
</evidence>
<dbReference type="InterPro" id="IPR013766">
    <property type="entry name" value="Thioredoxin_domain"/>
</dbReference>
<evidence type="ECO:0000256" key="8">
    <source>
        <dbReference type="ARBA" id="ARBA00047388"/>
    </source>
</evidence>
<evidence type="ECO:0000259" key="11">
    <source>
        <dbReference type="PROSITE" id="PS51352"/>
    </source>
</evidence>
<evidence type="ECO:0000256" key="6">
    <source>
        <dbReference type="ARBA" id="ARBA00023027"/>
    </source>
</evidence>
<dbReference type="InterPro" id="IPR012336">
    <property type="entry name" value="Thioredoxin-like_fold"/>
</dbReference>
<evidence type="ECO:0000256" key="4">
    <source>
        <dbReference type="ARBA" id="ARBA00022833"/>
    </source>
</evidence>
<dbReference type="SUPFAM" id="SSF52833">
    <property type="entry name" value="Thioredoxin-like"/>
    <property type="match status" value="2"/>
</dbReference>
<accession>A0ABD3TVB5</accession>
<dbReference type="GO" id="GO:0047134">
    <property type="term" value="F:protein-disulfide reductase [NAD(P)H] activity"/>
    <property type="evidence" value="ECO:0007669"/>
    <property type="project" value="UniProtKB-EC"/>
</dbReference>
<evidence type="ECO:0000313" key="13">
    <source>
        <dbReference type="Proteomes" id="UP001634393"/>
    </source>
</evidence>
<dbReference type="PROSITE" id="PS50081">
    <property type="entry name" value="ZF_DAG_PE_2"/>
    <property type="match status" value="1"/>
</dbReference>
<dbReference type="InterPro" id="IPR004146">
    <property type="entry name" value="DC1"/>
</dbReference>
<dbReference type="PROSITE" id="PS51352">
    <property type="entry name" value="THIOREDOXIN_2"/>
    <property type="match status" value="2"/>
</dbReference>
<comment type="catalytic activity">
    <reaction evidence="9">
        <text>[protein]-dithiol + NADP(+) = [protein]-disulfide + NADPH + H(+)</text>
        <dbReference type="Rhea" id="RHEA:18753"/>
        <dbReference type="Rhea" id="RHEA-COMP:10593"/>
        <dbReference type="Rhea" id="RHEA-COMP:10594"/>
        <dbReference type="ChEBI" id="CHEBI:15378"/>
        <dbReference type="ChEBI" id="CHEBI:29950"/>
        <dbReference type="ChEBI" id="CHEBI:50058"/>
        <dbReference type="ChEBI" id="CHEBI:57783"/>
        <dbReference type="ChEBI" id="CHEBI:58349"/>
        <dbReference type="EC" id="1.8.1.8"/>
    </reaction>
</comment>
<feature type="domain" description="Thioredoxin" evidence="11">
    <location>
        <begin position="213"/>
        <end position="371"/>
    </location>
</feature>
<keyword evidence="2" id="KW-0479">Metal-binding</keyword>
<protein>
    <recommendedName>
        <fullName evidence="1">protein-disulfide reductase</fullName>
        <ecNumber evidence="1">1.8.1.8</ecNumber>
    </recommendedName>
</protein>
<dbReference type="InterPro" id="IPR052259">
    <property type="entry name" value="Nucleoredoxin-like"/>
</dbReference>
<dbReference type="PANTHER" id="PTHR13871:SF7">
    <property type="entry name" value="NUCLEOREDOXIN 2-RELATED"/>
    <property type="match status" value="1"/>
</dbReference>
<evidence type="ECO:0000256" key="3">
    <source>
        <dbReference type="ARBA" id="ARBA00022737"/>
    </source>
</evidence>
<organism evidence="12 13">
    <name type="scientific">Penstemon smallii</name>
    <dbReference type="NCBI Taxonomy" id="265156"/>
    <lineage>
        <taxon>Eukaryota</taxon>
        <taxon>Viridiplantae</taxon>
        <taxon>Streptophyta</taxon>
        <taxon>Embryophyta</taxon>
        <taxon>Tracheophyta</taxon>
        <taxon>Spermatophyta</taxon>
        <taxon>Magnoliopsida</taxon>
        <taxon>eudicotyledons</taxon>
        <taxon>Gunneridae</taxon>
        <taxon>Pentapetalae</taxon>
        <taxon>asterids</taxon>
        <taxon>lamiids</taxon>
        <taxon>Lamiales</taxon>
        <taxon>Plantaginaceae</taxon>
        <taxon>Cheloneae</taxon>
        <taxon>Penstemon</taxon>
    </lineage>
</organism>
<dbReference type="Pfam" id="PF13905">
    <property type="entry name" value="Thioredoxin_8"/>
    <property type="match status" value="2"/>
</dbReference>
<keyword evidence="5" id="KW-0560">Oxidoreductase</keyword>
<comment type="caution">
    <text evidence="12">The sequence shown here is derived from an EMBL/GenBank/DDBJ whole genome shotgun (WGS) entry which is preliminary data.</text>
</comment>
<feature type="domain" description="Phorbol-ester/DAG-type" evidence="10">
    <location>
        <begin position="383"/>
        <end position="433"/>
    </location>
</feature>
<reference evidence="12 13" key="1">
    <citation type="submission" date="2024-12" db="EMBL/GenBank/DDBJ databases">
        <title>The unique morphological basis and parallel evolutionary history of personate flowers in Penstemon.</title>
        <authorList>
            <person name="Depatie T.H."/>
            <person name="Wessinger C.A."/>
        </authorList>
    </citation>
    <scope>NUCLEOTIDE SEQUENCE [LARGE SCALE GENOMIC DNA]</scope>
    <source>
        <strain evidence="12">WTNN_2</strain>
        <tissue evidence="12">Leaf</tissue>
    </source>
</reference>
<keyword evidence="3" id="KW-0677">Repeat</keyword>